<reference evidence="1" key="1">
    <citation type="submission" date="2020-05" db="EMBL/GenBank/DDBJ databases">
        <authorList>
            <person name="Chiriac C."/>
            <person name="Salcher M."/>
            <person name="Ghai R."/>
            <person name="Kavagutti S V."/>
        </authorList>
    </citation>
    <scope>NUCLEOTIDE SEQUENCE</scope>
</reference>
<organism evidence="1">
    <name type="scientific">freshwater metagenome</name>
    <dbReference type="NCBI Taxonomy" id="449393"/>
    <lineage>
        <taxon>unclassified sequences</taxon>
        <taxon>metagenomes</taxon>
        <taxon>ecological metagenomes</taxon>
    </lineage>
</organism>
<sequence>MAMVFSAAARCIAASAATALVRASIHSRLRYRTAPILARRVPFVAMTEHADQPVGLPARWRPSDEGRHPSAPVEAWWFWGWDVAASAGLYVGLEITGQRFDYWAGLVRAGEPYLHIVELDGTGLRAGLEIKPPEMWAGHTCDEPFEQWSFGNEAHGVLLDEPDEALGRAYGELVPVTFDVEWYASGGPVAVDGGYEQRGEVDAKIELREGIFRLTGPGRRVHVWGRPWLPQSPSGPTGWGLRAPYRRRDGSGVEQVLAADGWHAWVRPAP</sequence>
<accession>A0A6J6XJZ4</accession>
<name>A0A6J6XJZ4_9ZZZZ</name>
<dbReference type="EMBL" id="CAFAAJ010000028">
    <property type="protein sequence ID" value="CAB4795528.1"/>
    <property type="molecule type" value="Genomic_DNA"/>
</dbReference>
<dbReference type="AlphaFoldDB" id="A0A6J6XJZ4"/>
<protein>
    <submittedName>
        <fullName evidence="1">Unannotated protein</fullName>
    </submittedName>
</protein>
<proteinExistence type="predicted"/>
<evidence type="ECO:0000313" key="1">
    <source>
        <dbReference type="EMBL" id="CAB4795528.1"/>
    </source>
</evidence>
<gene>
    <name evidence="1" type="ORF">UFOPK3001_00603</name>
</gene>